<sequence length="75" mass="8431">LAHKSNKRIIKKQFLEADEQSLEVNKQSLEASIVQKHSNQNKYTSKPINIQEITKASSEMAIVSAPVDNVEIPIE</sequence>
<dbReference type="AlphaFoldDB" id="A0A9N9NSN2"/>
<comment type="caution">
    <text evidence="1">The sequence shown here is derived from an EMBL/GenBank/DDBJ whole genome shotgun (WGS) entry which is preliminary data.</text>
</comment>
<protein>
    <submittedName>
        <fullName evidence="1">12314_t:CDS:1</fullName>
    </submittedName>
</protein>
<gene>
    <name evidence="1" type="ORF">CPELLU_LOCUS15046</name>
</gene>
<dbReference type="OrthoDB" id="2467157at2759"/>
<feature type="non-terminal residue" evidence="1">
    <location>
        <position position="1"/>
    </location>
</feature>
<dbReference type="EMBL" id="CAJVQA010018940">
    <property type="protein sequence ID" value="CAG8756689.1"/>
    <property type="molecule type" value="Genomic_DNA"/>
</dbReference>
<keyword evidence="2" id="KW-1185">Reference proteome</keyword>
<reference evidence="1" key="1">
    <citation type="submission" date="2021-06" db="EMBL/GenBank/DDBJ databases">
        <authorList>
            <person name="Kallberg Y."/>
            <person name="Tangrot J."/>
            <person name="Rosling A."/>
        </authorList>
    </citation>
    <scope>NUCLEOTIDE SEQUENCE</scope>
    <source>
        <strain evidence="1">FL966</strain>
    </source>
</reference>
<accession>A0A9N9NSN2</accession>
<name>A0A9N9NSN2_9GLOM</name>
<proteinExistence type="predicted"/>
<dbReference type="Proteomes" id="UP000789759">
    <property type="component" value="Unassembled WGS sequence"/>
</dbReference>
<organism evidence="1 2">
    <name type="scientific">Cetraspora pellucida</name>
    <dbReference type="NCBI Taxonomy" id="1433469"/>
    <lineage>
        <taxon>Eukaryota</taxon>
        <taxon>Fungi</taxon>
        <taxon>Fungi incertae sedis</taxon>
        <taxon>Mucoromycota</taxon>
        <taxon>Glomeromycotina</taxon>
        <taxon>Glomeromycetes</taxon>
        <taxon>Diversisporales</taxon>
        <taxon>Gigasporaceae</taxon>
        <taxon>Cetraspora</taxon>
    </lineage>
</organism>
<evidence type="ECO:0000313" key="2">
    <source>
        <dbReference type="Proteomes" id="UP000789759"/>
    </source>
</evidence>
<evidence type="ECO:0000313" key="1">
    <source>
        <dbReference type="EMBL" id="CAG8756689.1"/>
    </source>
</evidence>